<dbReference type="InterPro" id="IPR012337">
    <property type="entry name" value="RNaseH-like_sf"/>
</dbReference>
<accession>A0A1Y3MG24</accession>
<evidence type="ECO:0000256" key="1">
    <source>
        <dbReference type="ARBA" id="ARBA00002286"/>
    </source>
</evidence>
<evidence type="ECO:0000313" key="2">
    <source>
        <dbReference type="EMBL" id="OUM46123.1"/>
    </source>
</evidence>
<organism evidence="2 3">
    <name type="scientific">Bacillus pseudomycoides</name>
    <dbReference type="NCBI Taxonomy" id="64104"/>
    <lineage>
        <taxon>Bacteria</taxon>
        <taxon>Bacillati</taxon>
        <taxon>Bacillota</taxon>
        <taxon>Bacilli</taxon>
        <taxon>Bacillales</taxon>
        <taxon>Bacillaceae</taxon>
        <taxon>Bacillus</taxon>
        <taxon>Bacillus cereus group</taxon>
    </lineage>
</organism>
<name>A0A1Y3MG24_9BACI</name>
<dbReference type="AlphaFoldDB" id="A0A1Y3MG24"/>
<proteinExistence type="predicted"/>
<comment type="function">
    <text evidence="1">Involved in the transposition of the insertion sequence.</text>
</comment>
<evidence type="ECO:0000313" key="3">
    <source>
        <dbReference type="Proteomes" id="UP000195321"/>
    </source>
</evidence>
<reference evidence="2 3" key="1">
    <citation type="submission" date="2017-02" db="EMBL/GenBank/DDBJ databases">
        <title>Bacillus pseudomycoides isolate FSL K6-0042.</title>
        <authorList>
            <person name="Kovac J."/>
        </authorList>
    </citation>
    <scope>NUCLEOTIDE SEQUENCE [LARGE SCALE GENOMIC DNA]</scope>
    <source>
        <strain evidence="2 3">FSL K6-0042</strain>
    </source>
</reference>
<evidence type="ECO:0008006" key="4">
    <source>
        <dbReference type="Google" id="ProtNLM"/>
    </source>
</evidence>
<comment type="caution">
    <text evidence="2">The sequence shown here is derived from an EMBL/GenBank/DDBJ whole genome shotgun (WGS) entry which is preliminary data.</text>
</comment>
<dbReference type="EMBL" id="MWPX01000060">
    <property type="protein sequence ID" value="OUM46123.1"/>
    <property type="molecule type" value="Genomic_DNA"/>
</dbReference>
<dbReference type="SUPFAM" id="SSF53098">
    <property type="entry name" value="Ribonuclease H-like"/>
    <property type="match status" value="1"/>
</dbReference>
<dbReference type="Proteomes" id="UP000195321">
    <property type="component" value="Unassembled WGS sequence"/>
</dbReference>
<gene>
    <name evidence="2" type="ORF">BW425_25475</name>
</gene>
<sequence length="60" mass="7055">MKQLKEMGIRQSMSRRGSCLDNAPMKSFFGHMKDELDYKCYKTYIMLKNICFSIHQLGSD</sequence>
<protein>
    <recommendedName>
        <fullName evidence="4">Integrase catalytic domain-containing protein</fullName>
    </recommendedName>
</protein>